<gene>
    <name evidence="2" type="ORF">GCM10010446_25310</name>
</gene>
<organism evidence="2 3">
    <name type="scientific">Streptomyces enissocaesilis</name>
    <dbReference type="NCBI Taxonomy" id="332589"/>
    <lineage>
        <taxon>Bacteria</taxon>
        <taxon>Bacillati</taxon>
        <taxon>Actinomycetota</taxon>
        <taxon>Actinomycetes</taxon>
        <taxon>Kitasatosporales</taxon>
        <taxon>Streptomycetaceae</taxon>
        <taxon>Streptomyces</taxon>
        <taxon>Streptomyces rochei group</taxon>
    </lineage>
</organism>
<accession>A0ABP6JQN8</accession>
<evidence type="ECO:0000313" key="2">
    <source>
        <dbReference type="EMBL" id="GAA2938827.1"/>
    </source>
</evidence>
<comment type="caution">
    <text evidence="2">The sequence shown here is derived from an EMBL/GenBank/DDBJ whole genome shotgun (WGS) entry which is preliminary data.</text>
</comment>
<proteinExistence type="predicted"/>
<reference evidence="3" key="1">
    <citation type="journal article" date="2019" name="Int. J. Syst. Evol. Microbiol.">
        <title>The Global Catalogue of Microorganisms (GCM) 10K type strain sequencing project: providing services to taxonomists for standard genome sequencing and annotation.</title>
        <authorList>
            <consortium name="The Broad Institute Genomics Platform"/>
            <consortium name="The Broad Institute Genome Sequencing Center for Infectious Disease"/>
            <person name="Wu L."/>
            <person name="Ma J."/>
        </authorList>
    </citation>
    <scope>NUCLEOTIDE SEQUENCE [LARGE SCALE GENOMIC DNA]</scope>
    <source>
        <strain evidence="3">JCM 9088</strain>
    </source>
</reference>
<dbReference type="EMBL" id="BAAAUD010000023">
    <property type="protein sequence ID" value="GAA2938827.1"/>
    <property type="molecule type" value="Genomic_DNA"/>
</dbReference>
<evidence type="ECO:0000313" key="3">
    <source>
        <dbReference type="Proteomes" id="UP001500403"/>
    </source>
</evidence>
<sequence length="83" mass="9212">MLGIDELGAFRADNFTPIGGMCALERIGEVDETVSAHNVHTGNNVGWQGGLGPGRPPGPRRAKRRVPECWEWRICRPMPWARC</sequence>
<evidence type="ECO:0000256" key="1">
    <source>
        <dbReference type="SAM" id="MobiDB-lite"/>
    </source>
</evidence>
<name>A0ABP6JQN8_9ACTN</name>
<dbReference type="Proteomes" id="UP001500403">
    <property type="component" value="Unassembled WGS sequence"/>
</dbReference>
<protein>
    <submittedName>
        <fullName evidence="2">Uncharacterized protein</fullName>
    </submittedName>
</protein>
<feature type="region of interest" description="Disordered" evidence="1">
    <location>
        <begin position="41"/>
        <end position="62"/>
    </location>
</feature>
<keyword evidence="3" id="KW-1185">Reference proteome</keyword>